<feature type="compositionally biased region" description="Basic and acidic residues" evidence="1">
    <location>
        <begin position="169"/>
        <end position="183"/>
    </location>
</feature>
<keyword evidence="3" id="KW-1185">Reference proteome</keyword>
<dbReference type="RefSeq" id="WP_142506064.1">
    <property type="nucleotide sequence ID" value="NZ_FXTI01000008.1"/>
</dbReference>
<evidence type="ECO:0000313" key="2">
    <source>
        <dbReference type="EMBL" id="SMO80341.1"/>
    </source>
</evidence>
<accession>A0A521EA66</accession>
<proteinExistence type="predicted"/>
<gene>
    <name evidence="2" type="ORF">SAMN06264849_108101</name>
</gene>
<dbReference type="OrthoDB" id="2986993at2"/>
<evidence type="ECO:0000256" key="1">
    <source>
        <dbReference type="SAM" id="MobiDB-lite"/>
    </source>
</evidence>
<dbReference type="EMBL" id="FXTI01000008">
    <property type="protein sequence ID" value="SMO80341.1"/>
    <property type="molecule type" value="Genomic_DNA"/>
</dbReference>
<dbReference type="SUPFAM" id="SSF56112">
    <property type="entry name" value="Protein kinase-like (PK-like)"/>
    <property type="match status" value="1"/>
</dbReference>
<dbReference type="InterPro" id="IPR011009">
    <property type="entry name" value="Kinase-like_dom_sf"/>
</dbReference>
<sequence length="267" mass="30542">MKMKKKGERIRDLYRVLQAFPFIQGILYYTEVEPQTAQGSAGPLPTRFLHGLDVRLVRKGLDFKQILKRDRNAFFPLQGLFVEKGFLYQVFGRLEGTLLAHELYRSVPFTGREVVHILRSASGHLLRIYQQDLFTVVHPQNMLFTGESVRFLYGGPSGFLPKLGGEQGRPPKEANPEERKRKEQAVDAYSLGALAYTMLTGKTPSPGGNMPSVRTDREEIPPEMERLVMYSLHPNPRSRPRIEDWWGYLSHLPNAQEAQGRMTLRTT</sequence>
<dbReference type="Proteomes" id="UP000315636">
    <property type="component" value="Unassembled WGS sequence"/>
</dbReference>
<feature type="region of interest" description="Disordered" evidence="1">
    <location>
        <begin position="161"/>
        <end position="183"/>
    </location>
</feature>
<protein>
    <recommendedName>
        <fullName evidence="4">Protein kinase domain-containing protein</fullName>
    </recommendedName>
</protein>
<evidence type="ECO:0008006" key="4">
    <source>
        <dbReference type="Google" id="ProtNLM"/>
    </source>
</evidence>
<evidence type="ECO:0000313" key="3">
    <source>
        <dbReference type="Proteomes" id="UP000315636"/>
    </source>
</evidence>
<organism evidence="2 3">
    <name type="scientific">Melghirimyces algeriensis</name>
    <dbReference type="NCBI Taxonomy" id="910412"/>
    <lineage>
        <taxon>Bacteria</taxon>
        <taxon>Bacillati</taxon>
        <taxon>Bacillota</taxon>
        <taxon>Bacilli</taxon>
        <taxon>Bacillales</taxon>
        <taxon>Thermoactinomycetaceae</taxon>
        <taxon>Melghirimyces</taxon>
    </lineage>
</organism>
<name>A0A521EA66_9BACL</name>
<dbReference type="Gene3D" id="1.10.510.10">
    <property type="entry name" value="Transferase(Phosphotransferase) domain 1"/>
    <property type="match status" value="1"/>
</dbReference>
<reference evidence="2 3" key="1">
    <citation type="submission" date="2017-05" db="EMBL/GenBank/DDBJ databases">
        <authorList>
            <person name="Varghese N."/>
            <person name="Submissions S."/>
        </authorList>
    </citation>
    <scope>NUCLEOTIDE SEQUENCE [LARGE SCALE GENOMIC DNA]</scope>
    <source>
        <strain evidence="2 3">DSM 45474</strain>
    </source>
</reference>
<dbReference type="AlphaFoldDB" id="A0A521EA66"/>